<name>A0A850H121_9SPHN</name>
<proteinExistence type="predicted"/>
<dbReference type="Gene3D" id="3.40.50.300">
    <property type="entry name" value="P-loop containing nucleotide triphosphate hydrolases"/>
    <property type="match status" value="1"/>
</dbReference>
<feature type="domain" description="Sulfotransferase" evidence="3">
    <location>
        <begin position="40"/>
        <end position="139"/>
    </location>
</feature>
<organism evidence="4 5">
    <name type="scientific">Qipengyuania atrilutea</name>
    <dbReference type="NCBI Taxonomy" id="2744473"/>
    <lineage>
        <taxon>Bacteria</taxon>
        <taxon>Pseudomonadati</taxon>
        <taxon>Pseudomonadota</taxon>
        <taxon>Alphaproteobacteria</taxon>
        <taxon>Sphingomonadales</taxon>
        <taxon>Erythrobacteraceae</taxon>
        <taxon>Qipengyuania</taxon>
    </lineage>
</organism>
<protein>
    <submittedName>
        <fullName evidence="4">Sulfotransferase domain-containing protein</fullName>
    </submittedName>
</protein>
<dbReference type="InterPro" id="IPR000863">
    <property type="entry name" value="Sulfotransferase_dom"/>
</dbReference>
<sequence>MSRSEYTALFAQKVEDQVAGEGSTYYLHLAEHVAPLMAADNPDLKLIFCLRDPVERARSHYNYSFSRMGPYMPNGAGNPMSFSEFIRDEKMFEMGNYADHLPTFFDIFGRDRVLVVFFGDIRENRSKVLSDICEHIGVDPRFEYRKPETTNLTKYPKYHRTIRGFDRIFSLAYPHLPARARNAILLKRRELLFAVDGDKYELTEEERADAYELYRPSVEKLQSMLDRDLSGWLGADRTDRT</sequence>
<dbReference type="RefSeq" id="WP_176266482.1">
    <property type="nucleotide sequence ID" value="NZ_JABWGV010000001.1"/>
</dbReference>
<evidence type="ECO:0000256" key="1">
    <source>
        <dbReference type="ARBA" id="ARBA00022679"/>
    </source>
</evidence>
<gene>
    <name evidence="4" type="ORF">HUV48_04210</name>
</gene>
<keyword evidence="2" id="KW-0325">Glycoprotein</keyword>
<evidence type="ECO:0000259" key="3">
    <source>
        <dbReference type="Pfam" id="PF00685"/>
    </source>
</evidence>
<keyword evidence="5" id="KW-1185">Reference proteome</keyword>
<dbReference type="InterPro" id="IPR027417">
    <property type="entry name" value="P-loop_NTPase"/>
</dbReference>
<dbReference type="PANTHER" id="PTHR10605">
    <property type="entry name" value="HEPARAN SULFATE SULFOTRANSFERASE"/>
    <property type="match status" value="1"/>
</dbReference>
<evidence type="ECO:0000256" key="2">
    <source>
        <dbReference type="ARBA" id="ARBA00023180"/>
    </source>
</evidence>
<dbReference type="GO" id="GO:0008146">
    <property type="term" value="F:sulfotransferase activity"/>
    <property type="evidence" value="ECO:0007669"/>
    <property type="project" value="InterPro"/>
</dbReference>
<dbReference type="Pfam" id="PF00685">
    <property type="entry name" value="Sulfotransfer_1"/>
    <property type="match status" value="1"/>
</dbReference>
<dbReference type="InterPro" id="IPR037359">
    <property type="entry name" value="NST/OST"/>
</dbReference>
<dbReference type="AlphaFoldDB" id="A0A850H121"/>
<evidence type="ECO:0000313" key="5">
    <source>
        <dbReference type="Proteomes" id="UP000561438"/>
    </source>
</evidence>
<comment type="caution">
    <text evidence="4">The sequence shown here is derived from an EMBL/GenBank/DDBJ whole genome shotgun (WGS) entry which is preliminary data.</text>
</comment>
<dbReference type="EMBL" id="JABWGV010000001">
    <property type="protein sequence ID" value="NVD44220.1"/>
    <property type="molecule type" value="Genomic_DNA"/>
</dbReference>
<reference evidence="4 5" key="1">
    <citation type="submission" date="2020-06" db="EMBL/GenBank/DDBJ databases">
        <title>Altererythrobacter sp. HHU K3-1.</title>
        <authorList>
            <person name="Zhang D."/>
            <person name="Xue H."/>
        </authorList>
    </citation>
    <scope>NUCLEOTIDE SEQUENCE [LARGE SCALE GENOMIC DNA]</scope>
    <source>
        <strain evidence="4 5">HHU K3-1</strain>
    </source>
</reference>
<dbReference type="SUPFAM" id="SSF52540">
    <property type="entry name" value="P-loop containing nucleoside triphosphate hydrolases"/>
    <property type="match status" value="1"/>
</dbReference>
<keyword evidence="1 4" id="KW-0808">Transferase</keyword>
<evidence type="ECO:0000313" key="4">
    <source>
        <dbReference type="EMBL" id="NVD44220.1"/>
    </source>
</evidence>
<dbReference type="Proteomes" id="UP000561438">
    <property type="component" value="Unassembled WGS sequence"/>
</dbReference>
<accession>A0A850H121</accession>
<dbReference type="PANTHER" id="PTHR10605:SF56">
    <property type="entry name" value="BIFUNCTIONAL HEPARAN SULFATE N-DEACETYLASE_N-SULFOTRANSFERASE"/>
    <property type="match status" value="1"/>
</dbReference>